<keyword evidence="6 10" id="KW-0472">Membrane</keyword>
<dbReference type="Proteomes" id="UP000694890">
    <property type="component" value="Linkage group LG5"/>
</dbReference>
<evidence type="ECO:0000256" key="9">
    <source>
        <dbReference type="SAM" id="MobiDB-lite"/>
    </source>
</evidence>
<evidence type="ECO:0000256" key="11">
    <source>
        <dbReference type="SAM" id="SignalP"/>
    </source>
</evidence>
<protein>
    <submittedName>
        <fullName evidence="15 16">Uncharacterized protein LOC108889056 isoform X1</fullName>
    </submittedName>
</protein>
<dbReference type="GO" id="GO:0009897">
    <property type="term" value="C:external side of plasma membrane"/>
    <property type="evidence" value="ECO:0007669"/>
    <property type="project" value="TreeGrafter"/>
</dbReference>
<evidence type="ECO:0000256" key="7">
    <source>
        <dbReference type="ARBA" id="ARBA00023157"/>
    </source>
</evidence>
<dbReference type="InterPro" id="IPR013783">
    <property type="entry name" value="Ig-like_fold"/>
</dbReference>
<dbReference type="GeneTree" id="ENSGT00900000142364"/>
<gene>
    <name evidence="13 15 16" type="primary">LOC108889056</name>
</gene>
<dbReference type="Gene3D" id="2.60.40.10">
    <property type="entry name" value="Immunoglobulins"/>
    <property type="match status" value="2"/>
</dbReference>
<feature type="compositionally biased region" description="Basic and acidic residues" evidence="9">
    <location>
        <begin position="403"/>
        <end position="421"/>
    </location>
</feature>
<dbReference type="RefSeq" id="XP_018540864.1">
    <property type="nucleotide sequence ID" value="XM_018685348.2"/>
</dbReference>
<proteinExistence type="inferred from homology"/>
<dbReference type="PANTHER" id="PTHR23037:SF22">
    <property type="entry name" value="CYTOKINE RECEPTOR COMMON SUBUNIT BETA"/>
    <property type="match status" value="1"/>
</dbReference>
<dbReference type="GO" id="GO:0004896">
    <property type="term" value="F:cytokine receptor activity"/>
    <property type="evidence" value="ECO:0007669"/>
    <property type="project" value="InterPro"/>
</dbReference>
<dbReference type="InterPro" id="IPR003531">
    <property type="entry name" value="Hempt_rcpt_S_F1_CS"/>
</dbReference>
<accession>A0A4W6CWK4</accession>
<dbReference type="InterPro" id="IPR036116">
    <property type="entry name" value="FN3_sf"/>
</dbReference>
<evidence type="ECO:0000313" key="16">
    <source>
        <dbReference type="RefSeq" id="XP_018540865.1"/>
    </source>
</evidence>
<comment type="subcellular location">
    <subcellularLocation>
        <location evidence="1">Membrane</location>
        <topology evidence="1">Single-pass membrane protein</topology>
    </subcellularLocation>
</comment>
<feature type="compositionally biased region" description="Low complexity" evidence="9">
    <location>
        <begin position="357"/>
        <end position="371"/>
    </location>
</feature>
<dbReference type="AlphaFoldDB" id="A0A4W6CWK4"/>
<reference evidence="14" key="1">
    <citation type="submission" date="2015-09" db="EMBL/GenBank/DDBJ databases">
        <authorList>
            <person name="Sai Rama Sridatta P."/>
        </authorList>
    </citation>
    <scope>NUCLEOTIDE SEQUENCE [LARGE SCALE GENOMIC DNA]</scope>
</reference>
<dbReference type="Proteomes" id="UP000314980">
    <property type="component" value="Unassembled WGS sequence"/>
</dbReference>
<dbReference type="OrthoDB" id="8906725at2759"/>
<dbReference type="InParanoid" id="A0A4W6CWK4"/>
<feature type="chain" id="PRO_5044612870" evidence="11">
    <location>
        <begin position="25"/>
        <end position="638"/>
    </location>
</feature>
<dbReference type="PROSITE" id="PS01355">
    <property type="entry name" value="HEMATOPO_REC_S_F1"/>
    <property type="match status" value="1"/>
</dbReference>
<evidence type="ECO:0000256" key="2">
    <source>
        <dbReference type="ARBA" id="ARBA00008280"/>
    </source>
</evidence>
<feature type="region of interest" description="Disordered" evidence="9">
    <location>
        <begin position="357"/>
        <end position="429"/>
    </location>
</feature>
<feature type="region of interest" description="Disordered" evidence="9">
    <location>
        <begin position="461"/>
        <end position="499"/>
    </location>
</feature>
<evidence type="ECO:0000256" key="6">
    <source>
        <dbReference type="ARBA" id="ARBA00023136"/>
    </source>
</evidence>
<keyword evidence="8" id="KW-0675">Receptor</keyword>
<evidence type="ECO:0000313" key="14">
    <source>
        <dbReference type="Proteomes" id="UP000314980"/>
    </source>
</evidence>
<feature type="transmembrane region" description="Helical" evidence="10">
    <location>
        <begin position="250"/>
        <end position="273"/>
    </location>
</feature>
<dbReference type="InterPro" id="IPR040951">
    <property type="entry name" value="IL2RB_N1"/>
</dbReference>
<keyword evidence="14" id="KW-1185">Reference proteome</keyword>
<name>A0A4W6CWK4_LATCA</name>
<evidence type="ECO:0000313" key="15">
    <source>
        <dbReference type="RefSeq" id="XP_018540864.1"/>
    </source>
</evidence>
<dbReference type="SUPFAM" id="SSF49265">
    <property type="entry name" value="Fibronectin type III"/>
    <property type="match status" value="1"/>
</dbReference>
<dbReference type="STRING" id="8187.ENSLCAP00010017031"/>
<comment type="similarity">
    <text evidence="2">Belongs to the type I cytokine receptor family. Type 4 subfamily.</text>
</comment>
<organism evidence="13 14">
    <name type="scientific">Lates calcarifer</name>
    <name type="common">Barramundi</name>
    <name type="synonym">Holocentrus calcarifer</name>
    <dbReference type="NCBI Taxonomy" id="8187"/>
    <lineage>
        <taxon>Eukaryota</taxon>
        <taxon>Metazoa</taxon>
        <taxon>Chordata</taxon>
        <taxon>Craniata</taxon>
        <taxon>Vertebrata</taxon>
        <taxon>Euteleostomi</taxon>
        <taxon>Actinopterygii</taxon>
        <taxon>Neopterygii</taxon>
        <taxon>Teleostei</taxon>
        <taxon>Neoteleostei</taxon>
        <taxon>Acanthomorphata</taxon>
        <taxon>Carangaria</taxon>
        <taxon>Carangaria incertae sedis</taxon>
        <taxon>Centropomidae</taxon>
        <taxon>Lates</taxon>
    </lineage>
</organism>
<feature type="domain" description="Interleukin-2 receptor subunit beta N-terminal" evidence="12">
    <location>
        <begin position="34"/>
        <end position="124"/>
    </location>
</feature>
<feature type="signal peptide" evidence="11">
    <location>
        <begin position="1"/>
        <end position="24"/>
    </location>
</feature>
<reference evidence="13" key="3">
    <citation type="submission" date="2025-05" db="UniProtKB">
        <authorList>
            <consortium name="Ensembl"/>
        </authorList>
    </citation>
    <scope>IDENTIFICATION</scope>
</reference>
<dbReference type="RefSeq" id="XP_018540865.1">
    <property type="nucleotide sequence ID" value="XM_018685349.2"/>
</dbReference>
<evidence type="ECO:0000313" key="13">
    <source>
        <dbReference type="Ensembl" id="ENSLCAP00010017031.1"/>
    </source>
</evidence>
<dbReference type="Pfam" id="PF18707">
    <property type="entry name" value="IL2RB_N1"/>
    <property type="match status" value="1"/>
</dbReference>
<dbReference type="PANTHER" id="PTHR23037">
    <property type="entry name" value="CYTOKINE RECEPTOR"/>
    <property type="match status" value="1"/>
</dbReference>
<reference evidence="15 16" key="2">
    <citation type="submission" date="2025-04" db="UniProtKB">
        <authorList>
            <consortium name="RefSeq"/>
        </authorList>
    </citation>
    <scope>IDENTIFICATION</scope>
    <source>
        <tissue evidence="15 16">Brain</tissue>
    </source>
</reference>
<sequence>METYKNTRLLLRLLLLLQAYTIRGDNCPSVRDKNLTCYSDYNRTITCLLNSTYERDHRNATCTLHTKRVNTKYASENYITSCKLEPVDVSRPALKSCTLKFKFNEIFLSYFEFSITLKCGTVEKILANSYKPACHIKLNRPGKPDINFTTVSWFPQLEKHSRISLYTSQLQWKREDQSWSDAHEEPIQKSGWEFEAELDEDLLIQGERYEARIRVQASDYLSTWSDWSPVASWVSTVGKVKPTPSPLPDFAGIELGMIVAGAVVALFLALILFRRDKANWVYKKIRGPPLLDPGKSFLRDVNFQNWLSPHLTSQSFLSPLKPEEIINVEVTSTVDAVTPCKSEAALLEKMRSESSYESTSSSFTNPSYSQLCPPPPPPLSLPFARNLEPCATDAPNGSVGRQGEGKTAEQDREEERRKEVEIQQLFSKGNSNNESVQVISDYEKVEKPQVERFRLQSLDSGMCSGEEVSQESLEADSIHVTDGHDEGPEGKEQEREGGNGKVDFHKLFGGSGSVFGKGSIQVCSDYERVQKLQPHTSELPSLDSGVSSGGEEQVSHEESLEDIDKFTDSTNFPFSPLPSCALPCSLTSFPQLPPMFSETGLQPPSPNHILGGIALMSVSRSMEASGDGYMPVKQEQSV</sequence>
<dbReference type="KEGG" id="lcf:108889056"/>
<evidence type="ECO:0000256" key="3">
    <source>
        <dbReference type="ARBA" id="ARBA00022692"/>
    </source>
</evidence>
<evidence type="ECO:0000256" key="10">
    <source>
        <dbReference type="SAM" id="Phobius"/>
    </source>
</evidence>
<evidence type="ECO:0000256" key="1">
    <source>
        <dbReference type="ARBA" id="ARBA00004167"/>
    </source>
</evidence>
<keyword evidence="3 10" id="KW-0812">Transmembrane</keyword>
<evidence type="ECO:0000259" key="12">
    <source>
        <dbReference type="Pfam" id="PF18707"/>
    </source>
</evidence>
<keyword evidence="7" id="KW-1015">Disulfide bond</keyword>
<evidence type="ECO:0000256" key="5">
    <source>
        <dbReference type="ARBA" id="ARBA00022989"/>
    </source>
</evidence>
<evidence type="ECO:0000256" key="4">
    <source>
        <dbReference type="ARBA" id="ARBA00022729"/>
    </source>
</evidence>
<evidence type="ECO:0000256" key="8">
    <source>
        <dbReference type="ARBA" id="ARBA00023170"/>
    </source>
</evidence>
<keyword evidence="5 10" id="KW-1133">Transmembrane helix</keyword>
<dbReference type="GO" id="GO:0016064">
    <property type="term" value="P:immunoglobulin mediated immune response"/>
    <property type="evidence" value="ECO:0007669"/>
    <property type="project" value="TreeGrafter"/>
</dbReference>
<dbReference type="GeneID" id="108889056"/>
<dbReference type="Ensembl" id="ENSLCAT00010017393.1">
    <property type="protein sequence ID" value="ENSLCAP00010017031.1"/>
    <property type="gene ID" value="ENSLCAG00010008086.1"/>
</dbReference>
<keyword evidence="4 11" id="KW-0732">Signal</keyword>
<feature type="compositionally biased region" description="Basic and acidic residues" evidence="9">
    <location>
        <begin position="476"/>
        <end position="499"/>
    </location>
</feature>